<proteinExistence type="predicted"/>
<gene>
    <name evidence="2" type="ORF">BaRGS_00013378</name>
</gene>
<dbReference type="InterPro" id="IPR003961">
    <property type="entry name" value="FN3_dom"/>
</dbReference>
<dbReference type="SUPFAM" id="SSF49265">
    <property type="entry name" value="Fibronectin type III"/>
    <property type="match status" value="1"/>
</dbReference>
<dbReference type="PROSITE" id="PS50853">
    <property type="entry name" value="FN3"/>
    <property type="match status" value="1"/>
</dbReference>
<dbReference type="AlphaFoldDB" id="A0ABD0L7S8"/>
<comment type="caution">
    <text evidence="2">The sequence shown here is derived from an EMBL/GenBank/DDBJ whole genome shotgun (WGS) entry which is preliminary data.</text>
</comment>
<evidence type="ECO:0000313" key="3">
    <source>
        <dbReference type="Proteomes" id="UP001519460"/>
    </source>
</evidence>
<dbReference type="CDD" id="cd00063">
    <property type="entry name" value="FN3"/>
    <property type="match status" value="1"/>
</dbReference>
<accession>A0ABD0L7S8</accession>
<dbReference type="InterPro" id="IPR013783">
    <property type="entry name" value="Ig-like_fold"/>
</dbReference>
<evidence type="ECO:0000313" key="2">
    <source>
        <dbReference type="EMBL" id="KAK7495439.1"/>
    </source>
</evidence>
<dbReference type="EMBL" id="JACVVK020000075">
    <property type="protein sequence ID" value="KAK7495439.1"/>
    <property type="molecule type" value="Genomic_DNA"/>
</dbReference>
<keyword evidence="3" id="KW-1185">Reference proteome</keyword>
<protein>
    <recommendedName>
        <fullName evidence="1">Fibronectin type-III domain-containing protein</fullName>
    </recommendedName>
</protein>
<sequence length="121" mass="13420">MLPCFLRQGYTFNKTVSDQLEVNIPNATSADNDGMYVCQVVQNSNGDIFQPCELNLAGIPDPPSSIQVLNTTLESITMCWKAPPDKGEQVSYRIRYKPAMPDTDYKEVDVYPTGATCFSVT</sequence>
<organism evidence="2 3">
    <name type="scientific">Batillaria attramentaria</name>
    <dbReference type="NCBI Taxonomy" id="370345"/>
    <lineage>
        <taxon>Eukaryota</taxon>
        <taxon>Metazoa</taxon>
        <taxon>Spiralia</taxon>
        <taxon>Lophotrochozoa</taxon>
        <taxon>Mollusca</taxon>
        <taxon>Gastropoda</taxon>
        <taxon>Caenogastropoda</taxon>
        <taxon>Sorbeoconcha</taxon>
        <taxon>Cerithioidea</taxon>
        <taxon>Batillariidae</taxon>
        <taxon>Batillaria</taxon>
    </lineage>
</organism>
<dbReference type="InterPro" id="IPR036116">
    <property type="entry name" value="FN3_sf"/>
</dbReference>
<evidence type="ECO:0000259" key="1">
    <source>
        <dbReference type="PROSITE" id="PS50853"/>
    </source>
</evidence>
<dbReference type="Gene3D" id="2.60.40.10">
    <property type="entry name" value="Immunoglobulins"/>
    <property type="match status" value="1"/>
</dbReference>
<feature type="domain" description="Fibronectin type-III" evidence="1">
    <location>
        <begin position="62"/>
        <end position="121"/>
    </location>
</feature>
<feature type="non-terminal residue" evidence="2">
    <location>
        <position position="121"/>
    </location>
</feature>
<name>A0ABD0L7S8_9CAEN</name>
<reference evidence="2 3" key="1">
    <citation type="journal article" date="2023" name="Sci. Data">
        <title>Genome assembly of the Korean intertidal mud-creeper Batillaria attramentaria.</title>
        <authorList>
            <person name="Patra A.K."/>
            <person name="Ho P.T."/>
            <person name="Jun S."/>
            <person name="Lee S.J."/>
            <person name="Kim Y."/>
            <person name="Won Y.J."/>
        </authorList>
    </citation>
    <scope>NUCLEOTIDE SEQUENCE [LARGE SCALE GENOMIC DNA]</scope>
    <source>
        <strain evidence="2">Wonlab-2016</strain>
    </source>
</reference>
<dbReference type="Proteomes" id="UP001519460">
    <property type="component" value="Unassembled WGS sequence"/>
</dbReference>